<keyword evidence="3" id="KW-1185">Reference proteome</keyword>
<proteinExistence type="predicted"/>
<accession>A0A9D4KML8</accession>
<dbReference type="Proteomes" id="UP000828390">
    <property type="component" value="Unassembled WGS sequence"/>
</dbReference>
<dbReference type="EMBL" id="JAIWYP010000004">
    <property type="protein sequence ID" value="KAH3842663.1"/>
    <property type="molecule type" value="Genomic_DNA"/>
</dbReference>
<feature type="region of interest" description="Disordered" evidence="1">
    <location>
        <begin position="30"/>
        <end position="51"/>
    </location>
</feature>
<reference evidence="2" key="2">
    <citation type="submission" date="2020-11" db="EMBL/GenBank/DDBJ databases">
        <authorList>
            <person name="McCartney M.A."/>
            <person name="Auch B."/>
            <person name="Kono T."/>
            <person name="Mallez S."/>
            <person name="Becker A."/>
            <person name="Gohl D.M."/>
            <person name="Silverstein K.A.T."/>
            <person name="Koren S."/>
            <person name="Bechman K.B."/>
            <person name="Herman A."/>
            <person name="Abrahante J.E."/>
            <person name="Garbe J."/>
        </authorList>
    </citation>
    <scope>NUCLEOTIDE SEQUENCE</scope>
    <source>
        <strain evidence="2">Duluth1</strain>
        <tissue evidence="2">Whole animal</tissue>
    </source>
</reference>
<sequence length="72" mass="8427">MLTCTNNTSWYPHHSVHVEKMNKLLNTFSKDAKDTTRSELRSGPKTQPSTEKLYEGLEDLRLFSCFYNIMQI</sequence>
<feature type="compositionally biased region" description="Basic and acidic residues" evidence="1">
    <location>
        <begin position="30"/>
        <end position="42"/>
    </location>
</feature>
<comment type="caution">
    <text evidence="2">The sequence shown here is derived from an EMBL/GenBank/DDBJ whole genome shotgun (WGS) entry which is preliminary data.</text>
</comment>
<evidence type="ECO:0000313" key="3">
    <source>
        <dbReference type="Proteomes" id="UP000828390"/>
    </source>
</evidence>
<protein>
    <submittedName>
        <fullName evidence="2">Uncharacterized protein</fullName>
    </submittedName>
</protein>
<organism evidence="2 3">
    <name type="scientific">Dreissena polymorpha</name>
    <name type="common">Zebra mussel</name>
    <name type="synonym">Mytilus polymorpha</name>
    <dbReference type="NCBI Taxonomy" id="45954"/>
    <lineage>
        <taxon>Eukaryota</taxon>
        <taxon>Metazoa</taxon>
        <taxon>Spiralia</taxon>
        <taxon>Lophotrochozoa</taxon>
        <taxon>Mollusca</taxon>
        <taxon>Bivalvia</taxon>
        <taxon>Autobranchia</taxon>
        <taxon>Heteroconchia</taxon>
        <taxon>Euheterodonta</taxon>
        <taxon>Imparidentia</taxon>
        <taxon>Neoheterodontei</taxon>
        <taxon>Myida</taxon>
        <taxon>Dreissenoidea</taxon>
        <taxon>Dreissenidae</taxon>
        <taxon>Dreissena</taxon>
    </lineage>
</organism>
<evidence type="ECO:0000256" key="1">
    <source>
        <dbReference type="SAM" id="MobiDB-lite"/>
    </source>
</evidence>
<name>A0A9D4KML8_DREPO</name>
<evidence type="ECO:0000313" key="2">
    <source>
        <dbReference type="EMBL" id="KAH3842663.1"/>
    </source>
</evidence>
<gene>
    <name evidence="2" type="ORF">DPMN_116167</name>
</gene>
<dbReference type="AlphaFoldDB" id="A0A9D4KML8"/>
<reference evidence="2" key="1">
    <citation type="journal article" date="2019" name="bioRxiv">
        <title>The Genome of the Zebra Mussel, Dreissena polymorpha: A Resource for Invasive Species Research.</title>
        <authorList>
            <person name="McCartney M.A."/>
            <person name="Auch B."/>
            <person name="Kono T."/>
            <person name="Mallez S."/>
            <person name="Zhang Y."/>
            <person name="Obille A."/>
            <person name="Becker A."/>
            <person name="Abrahante J.E."/>
            <person name="Garbe J."/>
            <person name="Badalamenti J.P."/>
            <person name="Herman A."/>
            <person name="Mangelson H."/>
            <person name="Liachko I."/>
            <person name="Sullivan S."/>
            <person name="Sone E.D."/>
            <person name="Koren S."/>
            <person name="Silverstein K.A.T."/>
            <person name="Beckman K.B."/>
            <person name="Gohl D.M."/>
        </authorList>
    </citation>
    <scope>NUCLEOTIDE SEQUENCE</scope>
    <source>
        <strain evidence="2">Duluth1</strain>
        <tissue evidence="2">Whole animal</tissue>
    </source>
</reference>